<name>A0AAD7UKA7_9STRA</name>
<keyword evidence="4" id="KW-1133">Transmembrane helix</keyword>
<keyword evidence="6" id="KW-1185">Reference proteome</keyword>
<keyword evidence="4" id="KW-0472">Membrane</keyword>
<accession>A0AAD7UKA7</accession>
<dbReference type="GO" id="GO:0048471">
    <property type="term" value="C:perinuclear region of cytoplasm"/>
    <property type="evidence" value="ECO:0007669"/>
    <property type="project" value="TreeGrafter"/>
</dbReference>
<dbReference type="Proteomes" id="UP001230188">
    <property type="component" value="Unassembled WGS sequence"/>
</dbReference>
<dbReference type="PANTHER" id="PTHR24113">
    <property type="entry name" value="RAN GTPASE-ACTIVATING PROTEIN 1"/>
    <property type="match status" value="1"/>
</dbReference>
<proteinExistence type="predicted"/>
<keyword evidence="4" id="KW-0812">Transmembrane</keyword>
<feature type="transmembrane region" description="Helical" evidence="4">
    <location>
        <begin position="323"/>
        <end position="341"/>
    </location>
</feature>
<organism evidence="5 6">
    <name type="scientific">Chrysophaeum taylorii</name>
    <dbReference type="NCBI Taxonomy" id="2483200"/>
    <lineage>
        <taxon>Eukaryota</taxon>
        <taxon>Sar</taxon>
        <taxon>Stramenopiles</taxon>
        <taxon>Ochrophyta</taxon>
        <taxon>Pelagophyceae</taxon>
        <taxon>Pelagomonadales</taxon>
        <taxon>Pelagomonadaceae</taxon>
        <taxon>Chrysophaeum</taxon>
    </lineage>
</organism>
<dbReference type="SMART" id="SM00368">
    <property type="entry name" value="LRR_RI"/>
    <property type="match status" value="7"/>
</dbReference>
<dbReference type="EMBL" id="JAQMWT010000145">
    <property type="protein sequence ID" value="KAJ8609245.1"/>
    <property type="molecule type" value="Genomic_DNA"/>
</dbReference>
<evidence type="ECO:0000256" key="4">
    <source>
        <dbReference type="SAM" id="Phobius"/>
    </source>
</evidence>
<sequence length="342" mass="34940">MVKSTLRDVKQKDGTFIIPADTTQLSLADHSMGGSGMGVPGARRLAFALKEGWMVNRGEDGTPIVSIDISGNKIGPDGATKLFGALPGGRAGSLTELDASGNDIGPEGGIKALNTALRAEGCGSSLVKLSLGRNGLGDEGALLLANTLKQGALPKLQRLFLTRNGIGNEGAELLAAAFKSAPLVAVHLNANHIGDKGAIEIANALKALDVPPTLKSLLLTDNRIGDAGAVAIGTALAKPTSAASNLAELGLGKNLITSHGCASLAHALASPGAKAITSLSLDDNDAIPHSQLHNFHELLNLPFAKRAAAKNLQAEPIQIPAKYVPAIVAVAAVILFILAKLF</sequence>
<dbReference type="InterPro" id="IPR027038">
    <property type="entry name" value="RanGap"/>
</dbReference>
<dbReference type="GO" id="GO:0005634">
    <property type="term" value="C:nucleus"/>
    <property type="evidence" value="ECO:0007669"/>
    <property type="project" value="TreeGrafter"/>
</dbReference>
<keyword evidence="3" id="KW-0677">Repeat</keyword>
<dbReference type="SUPFAM" id="SSF52047">
    <property type="entry name" value="RNI-like"/>
    <property type="match status" value="1"/>
</dbReference>
<dbReference type="PANTHER" id="PTHR24113:SF12">
    <property type="entry name" value="RAN GTPASE-ACTIVATING PROTEIN 1"/>
    <property type="match status" value="1"/>
</dbReference>
<keyword evidence="1" id="KW-0343">GTPase activation</keyword>
<comment type="caution">
    <text evidence="5">The sequence shown here is derived from an EMBL/GenBank/DDBJ whole genome shotgun (WGS) entry which is preliminary data.</text>
</comment>
<keyword evidence="2" id="KW-0433">Leucine-rich repeat</keyword>
<evidence type="ECO:0000313" key="5">
    <source>
        <dbReference type="EMBL" id="KAJ8609245.1"/>
    </source>
</evidence>
<evidence type="ECO:0000256" key="2">
    <source>
        <dbReference type="ARBA" id="ARBA00022614"/>
    </source>
</evidence>
<dbReference type="GO" id="GO:0006913">
    <property type="term" value="P:nucleocytoplasmic transport"/>
    <property type="evidence" value="ECO:0007669"/>
    <property type="project" value="TreeGrafter"/>
</dbReference>
<dbReference type="InterPro" id="IPR032675">
    <property type="entry name" value="LRR_dom_sf"/>
</dbReference>
<dbReference type="GO" id="GO:0005829">
    <property type="term" value="C:cytosol"/>
    <property type="evidence" value="ECO:0007669"/>
    <property type="project" value="TreeGrafter"/>
</dbReference>
<evidence type="ECO:0000256" key="3">
    <source>
        <dbReference type="ARBA" id="ARBA00022737"/>
    </source>
</evidence>
<dbReference type="InterPro" id="IPR001611">
    <property type="entry name" value="Leu-rich_rpt"/>
</dbReference>
<reference evidence="5" key="1">
    <citation type="submission" date="2023-01" db="EMBL/GenBank/DDBJ databases">
        <title>Metagenome sequencing of chrysophaentin producing Chrysophaeum taylorii.</title>
        <authorList>
            <person name="Davison J."/>
            <person name="Bewley C."/>
        </authorList>
    </citation>
    <scope>NUCLEOTIDE SEQUENCE</scope>
    <source>
        <strain evidence="5">NIES-1699</strain>
    </source>
</reference>
<evidence type="ECO:0000256" key="1">
    <source>
        <dbReference type="ARBA" id="ARBA00022468"/>
    </source>
</evidence>
<protein>
    <submittedName>
        <fullName evidence="5">Uncharacterized protein</fullName>
    </submittedName>
</protein>
<dbReference type="Gene3D" id="3.80.10.10">
    <property type="entry name" value="Ribonuclease Inhibitor"/>
    <property type="match status" value="1"/>
</dbReference>
<dbReference type="GO" id="GO:0005096">
    <property type="term" value="F:GTPase activator activity"/>
    <property type="evidence" value="ECO:0007669"/>
    <property type="project" value="UniProtKB-KW"/>
</dbReference>
<gene>
    <name evidence="5" type="ORF">CTAYLR_008062</name>
</gene>
<dbReference type="AlphaFoldDB" id="A0AAD7UKA7"/>
<dbReference type="GO" id="GO:0031267">
    <property type="term" value="F:small GTPase binding"/>
    <property type="evidence" value="ECO:0007669"/>
    <property type="project" value="TreeGrafter"/>
</dbReference>
<dbReference type="Pfam" id="PF13516">
    <property type="entry name" value="LRR_6"/>
    <property type="match status" value="6"/>
</dbReference>
<evidence type="ECO:0000313" key="6">
    <source>
        <dbReference type="Proteomes" id="UP001230188"/>
    </source>
</evidence>